<feature type="region of interest" description="Disordered" evidence="1">
    <location>
        <begin position="1"/>
        <end position="32"/>
    </location>
</feature>
<keyword evidence="3" id="KW-1185">Reference proteome</keyword>
<dbReference type="AlphaFoldDB" id="A0ABD2QIT5"/>
<dbReference type="EMBL" id="JBJKFK010000138">
    <property type="protein sequence ID" value="KAL3319419.1"/>
    <property type="molecule type" value="Genomic_DNA"/>
</dbReference>
<protein>
    <submittedName>
        <fullName evidence="2">WD domain, G-beta repeat</fullName>
    </submittedName>
</protein>
<proteinExistence type="predicted"/>
<organism evidence="2 3">
    <name type="scientific">Cichlidogyrus casuarinus</name>
    <dbReference type="NCBI Taxonomy" id="1844966"/>
    <lineage>
        <taxon>Eukaryota</taxon>
        <taxon>Metazoa</taxon>
        <taxon>Spiralia</taxon>
        <taxon>Lophotrochozoa</taxon>
        <taxon>Platyhelminthes</taxon>
        <taxon>Monogenea</taxon>
        <taxon>Monopisthocotylea</taxon>
        <taxon>Dactylogyridea</taxon>
        <taxon>Ancyrocephalidae</taxon>
        <taxon>Cichlidogyrus</taxon>
    </lineage>
</organism>
<evidence type="ECO:0000313" key="3">
    <source>
        <dbReference type="Proteomes" id="UP001626550"/>
    </source>
</evidence>
<dbReference type="PANTHER" id="PTHR22874:SF1">
    <property type="entry name" value="ACTIVATING MOLECULE IN BECN1-REGULATED AUTOPHAGY PROTEIN 1"/>
    <property type="match status" value="1"/>
</dbReference>
<feature type="compositionally biased region" description="Polar residues" evidence="1">
    <location>
        <begin position="10"/>
        <end position="19"/>
    </location>
</feature>
<feature type="region of interest" description="Disordered" evidence="1">
    <location>
        <begin position="527"/>
        <end position="552"/>
    </location>
</feature>
<evidence type="ECO:0000313" key="2">
    <source>
        <dbReference type="EMBL" id="KAL3319419.1"/>
    </source>
</evidence>
<accession>A0ABD2QIT5</accession>
<comment type="caution">
    <text evidence="2">The sequence shown here is derived from an EMBL/GenBank/DDBJ whole genome shotgun (WGS) entry which is preliminary data.</text>
</comment>
<dbReference type="InterPro" id="IPR052596">
    <property type="entry name" value="AMBRA1_autophagy"/>
</dbReference>
<dbReference type="Proteomes" id="UP001626550">
    <property type="component" value="Unassembled WGS sequence"/>
</dbReference>
<reference evidence="2 3" key="1">
    <citation type="submission" date="2024-11" db="EMBL/GenBank/DDBJ databases">
        <title>Adaptive evolution of stress response genes in parasites aligns with host niche diversity.</title>
        <authorList>
            <person name="Hahn C."/>
            <person name="Resl P."/>
        </authorList>
    </citation>
    <scope>NUCLEOTIDE SEQUENCE [LARGE SCALE GENOMIC DNA]</scope>
    <source>
        <strain evidence="2">EGGRZ-B1_66</strain>
        <tissue evidence="2">Body</tissue>
    </source>
</reference>
<dbReference type="PANTHER" id="PTHR22874">
    <property type="entry name" value="ACTIVATING MOLECULE IN BECN1-REGULATED AUTOPHAGY PROTEIN 1"/>
    <property type="match status" value="1"/>
</dbReference>
<sequence length="552" mass="59751">MLQRRKTSFESESACSTPSSDEEEEGQEKVGDPTQALIEEAAAFARVSHELQWLKPSANYSISQSDVVSPCKNVNSELISPVEGSVFPWSLLGACSLQSLIAQTLTVPGQSGSSTVEPSEHDLLTGNPIQTGNCACCRCGRLVPHTFPLDPNSSLSHAVCAALVLASNDIRSSTSTASPMASQQPRPNQDTLNATQLFSALIGQRLHPHSASSPNLQEPLRDYSFRDMDRSITDAIVSLMVDDHGCSTSNLRDTTYRVCRWELDLGLPSRPMPGNSAVSYHSSNLIISQVRIFNDSSIALSQNGSLLAALVVPRSSKSPGGLSEKDTFLAVYRLEPRESRGQCIYARRFNASTPVCVDFSPSATCLVVGFATARLFDPQAPAHSSLSKLTPIARIFRLSREREVSQCSTASSSLEIRSRMIELKSIAHPHDHVAVQGRIAGDEEELPLATMKTGSHEAWIRFVLSSPMSVSVNTIVWNPQGGILYGTTKGLLVLMPPGPASMSLDLSGMTVEEMAEMKLEHACAQDLMNTSSRSRKRRAEESSMPQTSVTSN</sequence>
<name>A0ABD2QIT5_9PLAT</name>
<gene>
    <name evidence="2" type="primary">AMBRA1_1</name>
    <name evidence="2" type="ORF">Ciccas_001908</name>
</gene>
<evidence type="ECO:0000256" key="1">
    <source>
        <dbReference type="SAM" id="MobiDB-lite"/>
    </source>
</evidence>